<protein>
    <submittedName>
        <fullName evidence="6">Putative naringenin-chalcone synthase</fullName>
    </submittedName>
</protein>
<reference evidence="6 7" key="1">
    <citation type="submission" date="2020-07" db="EMBL/GenBank/DDBJ databases">
        <title>Sequencing the genomes of 1000 actinobacteria strains.</title>
        <authorList>
            <person name="Klenk H.-P."/>
        </authorList>
    </citation>
    <scope>NUCLEOTIDE SEQUENCE [LARGE SCALE GENOMIC DNA]</scope>
    <source>
        <strain evidence="6 7">DSM 27576</strain>
    </source>
</reference>
<dbReference type="Pfam" id="PF02797">
    <property type="entry name" value="Chal_sti_synt_C"/>
    <property type="match status" value="1"/>
</dbReference>
<gene>
    <name evidence="6" type="ORF">FHX48_002041</name>
</gene>
<sequence>MTARILAIGTAVPPTRVSQASVRDLFAAQPHIDRLTTRLVHAAFDAAAIEQRHTVLAELGGAAAASGDARFIDEAGVLHMPTTGERNDLYIQTAPDLFAEASRDALTRAGVDAGAVTHVVTVSCTGFFAPGPDYRLVRDLGLSPAVERYHLGFMGCAAGVPALRLAARITDSQPDAVVLVVCAELCSLHIRASSDPQQIVAASLFADGAGAAIVTANAAHHTTTELRLDSFATLLTSEGEADMVWTIGDEGFDMTLTAEVPRIVGREVRDAVTRFLADEPRNVSWAVHPGGRSVLDRVEHGLELPPDALATSRAVLRDYGNMSSATILFILQEIMQSDALPDGAPLAALAFGPGLTVESAMLTMIRS</sequence>
<dbReference type="PIRSF" id="PIRSF000451">
    <property type="entry name" value="PKS_III"/>
    <property type="match status" value="1"/>
</dbReference>
<dbReference type="Proteomes" id="UP000526083">
    <property type="component" value="Unassembled WGS sequence"/>
</dbReference>
<dbReference type="GO" id="GO:0016747">
    <property type="term" value="F:acyltransferase activity, transferring groups other than amino-acyl groups"/>
    <property type="evidence" value="ECO:0007669"/>
    <property type="project" value="InterPro"/>
</dbReference>
<dbReference type="InterPro" id="IPR011141">
    <property type="entry name" value="Polyketide_synthase_type-III"/>
</dbReference>
<dbReference type="Gene3D" id="3.40.47.10">
    <property type="match status" value="2"/>
</dbReference>
<comment type="similarity">
    <text evidence="1">Belongs to the thiolase-like superfamily. Chalcone/stilbene synthases family.</text>
</comment>
<keyword evidence="7" id="KW-1185">Reference proteome</keyword>
<dbReference type="AlphaFoldDB" id="A0A7W3JQ36"/>
<evidence type="ECO:0000313" key="6">
    <source>
        <dbReference type="EMBL" id="MBA8816947.1"/>
    </source>
</evidence>
<evidence type="ECO:0000256" key="2">
    <source>
        <dbReference type="ARBA" id="ARBA00022679"/>
    </source>
</evidence>
<name>A0A7W3JQ36_9MICO</name>
<dbReference type="InterPro" id="IPR001099">
    <property type="entry name" value="Chalcone/stilbene_synt_N"/>
</dbReference>
<proteinExistence type="inferred from homology"/>
<dbReference type="SUPFAM" id="SSF53901">
    <property type="entry name" value="Thiolase-like"/>
    <property type="match status" value="2"/>
</dbReference>
<evidence type="ECO:0000256" key="3">
    <source>
        <dbReference type="PIRSR" id="PIRSR000451-1"/>
    </source>
</evidence>
<dbReference type="InterPro" id="IPR012328">
    <property type="entry name" value="Chalcone/stilbene_synt_C"/>
</dbReference>
<dbReference type="EMBL" id="JACGWY010000004">
    <property type="protein sequence ID" value="MBA8816947.1"/>
    <property type="molecule type" value="Genomic_DNA"/>
</dbReference>
<dbReference type="RefSeq" id="WP_167045398.1">
    <property type="nucleotide sequence ID" value="NZ_JAAOZB010000001.1"/>
</dbReference>
<dbReference type="PANTHER" id="PTHR11877">
    <property type="entry name" value="HYDROXYMETHYLGLUTARYL-COA SYNTHASE"/>
    <property type="match status" value="1"/>
</dbReference>
<dbReference type="InterPro" id="IPR016039">
    <property type="entry name" value="Thiolase-like"/>
</dbReference>
<evidence type="ECO:0000256" key="1">
    <source>
        <dbReference type="ARBA" id="ARBA00005531"/>
    </source>
</evidence>
<dbReference type="GO" id="GO:0030639">
    <property type="term" value="P:polyketide biosynthetic process"/>
    <property type="evidence" value="ECO:0007669"/>
    <property type="project" value="TreeGrafter"/>
</dbReference>
<comment type="caution">
    <text evidence="6">The sequence shown here is derived from an EMBL/GenBank/DDBJ whole genome shotgun (WGS) entry which is preliminary data.</text>
</comment>
<feature type="domain" description="Chalcone/stilbene synthase C-terminal" evidence="5">
    <location>
        <begin position="240"/>
        <end position="363"/>
    </location>
</feature>
<dbReference type="Pfam" id="PF00195">
    <property type="entry name" value="Chal_sti_synt_N"/>
    <property type="match status" value="1"/>
</dbReference>
<evidence type="ECO:0000259" key="5">
    <source>
        <dbReference type="Pfam" id="PF02797"/>
    </source>
</evidence>
<feature type="active site" description="Acyl-thioester intermediate" evidence="3">
    <location>
        <position position="156"/>
    </location>
</feature>
<organism evidence="6 7">
    <name type="scientific">Microbacterium halimionae</name>
    <dbReference type="NCBI Taxonomy" id="1526413"/>
    <lineage>
        <taxon>Bacteria</taxon>
        <taxon>Bacillati</taxon>
        <taxon>Actinomycetota</taxon>
        <taxon>Actinomycetes</taxon>
        <taxon>Micrococcales</taxon>
        <taxon>Microbacteriaceae</taxon>
        <taxon>Microbacterium</taxon>
    </lineage>
</organism>
<dbReference type="PANTHER" id="PTHR11877:SF46">
    <property type="entry name" value="TYPE III POLYKETIDE SYNTHASE A"/>
    <property type="match status" value="1"/>
</dbReference>
<dbReference type="CDD" id="cd00831">
    <property type="entry name" value="CHS_like"/>
    <property type="match status" value="1"/>
</dbReference>
<accession>A0A7W3JQ36</accession>
<evidence type="ECO:0000259" key="4">
    <source>
        <dbReference type="Pfam" id="PF00195"/>
    </source>
</evidence>
<evidence type="ECO:0000313" key="7">
    <source>
        <dbReference type="Proteomes" id="UP000526083"/>
    </source>
</evidence>
<keyword evidence="2" id="KW-0808">Transferase</keyword>
<feature type="domain" description="Chalcone/stilbene synthase N-terminal" evidence="4">
    <location>
        <begin position="3"/>
        <end position="217"/>
    </location>
</feature>